<proteinExistence type="predicted"/>
<dbReference type="AlphaFoldDB" id="A0A2N9VT36"/>
<dbReference type="Proteomes" id="UP000232163">
    <property type="component" value="Unassembled WGS sequence"/>
</dbReference>
<dbReference type="OrthoDB" id="9791262at2"/>
<evidence type="ECO:0000313" key="1">
    <source>
        <dbReference type="EMBL" id="PIO42654.1"/>
    </source>
</evidence>
<protein>
    <submittedName>
        <fullName evidence="1">Resolvase</fullName>
    </submittedName>
</protein>
<accession>A0A2N9VT36</accession>
<keyword evidence="2" id="KW-1185">Reference proteome</keyword>
<organism evidence="1 2">
    <name type="scientific">Phyllobacterium zundukense</name>
    <dbReference type="NCBI Taxonomy" id="1867719"/>
    <lineage>
        <taxon>Bacteria</taxon>
        <taxon>Pseudomonadati</taxon>
        <taxon>Pseudomonadota</taxon>
        <taxon>Alphaproteobacteria</taxon>
        <taxon>Hyphomicrobiales</taxon>
        <taxon>Phyllobacteriaceae</taxon>
        <taxon>Phyllobacterium</taxon>
    </lineage>
</organism>
<gene>
    <name evidence="1" type="ORF">B5P45_22060</name>
</gene>
<name>A0A2N9VT36_9HYPH</name>
<comment type="caution">
    <text evidence="1">The sequence shown here is derived from an EMBL/GenBank/DDBJ whole genome shotgun (WGS) entry which is preliminary data.</text>
</comment>
<dbReference type="RefSeq" id="WP_100003323.1">
    <property type="nucleotide sequence ID" value="NZ_CP017943.1"/>
</dbReference>
<dbReference type="EMBL" id="MZMT01000050">
    <property type="protein sequence ID" value="PIO42654.1"/>
    <property type="molecule type" value="Genomic_DNA"/>
</dbReference>
<reference evidence="1 2" key="1">
    <citation type="journal article" date="2017" name="Int J Environ Stud">
        <title>Does the Miocene-Pliocene relict legume Oxytropis triphylla form nitrogen-fixing nodules with a combination of bacterial strains?</title>
        <authorList>
            <person name="Safronova V."/>
            <person name="Belimov A."/>
            <person name="Sazanova A."/>
            <person name="Kuznetsova I."/>
            <person name="Popova J."/>
            <person name="Andronov E."/>
            <person name="Verkhozina A."/>
            <person name="Tikhonovich I."/>
        </authorList>
    </citation>
    <scope>NUCLEOTIDE SEQUENCE [LARGE SCALE GENOMIC DNA]</scope>
    <source>
        <strain evidence="1 2">Tri-38</strain>
    </source>
</reference>
<sequence length="227" mass="25040">MITEIADHLDLAGRISLIPGRLPVREAVARIVARKASIRQERLSGIHNPWGHCIAFTDPWAFLELCESDLVIDAVRKVVGPDVILWDSELFAGPGSYADFLRQGREGRYWPVSPLAGAIVLLPVGRKTPRAKAIRLEEVGPKALDGFDAAEPLYVIRLMPATSRFDRDPKHAANLACMEEQVLVNYSNRPLWLLCGTDRANNDLVSGFAPAVPVWASGALPTEREEK</sequence>
<dbReference type="KEGG" id="pht:BLM14_27505"/>
<evidence type="ECO:0000313" key="2">
    <source>
        <dbReference type="Proteomes" id="UP000232163"/>
    </source>
</evidence>